<dbReference type="Proteomes" id="UP001217089">
    <property type="component" value="Unassembled WGS sequence"/>
</dbReference>
<protein>
    <submittedName>
        <fullName evidence="1">Uncharacterized protein</fullName>
    </submittedName>
</protein>
<dbReference type="InterPro" id="IPR044691">
    <property type="entry name" value="DCC1_Trx"/>
</dbReference>
<name>A0ABQ9EBS0_TEGGR</name>
<proteinExistence type="predicted"/>
<keyword evidence="2" id="KW-1185">Reference proteome</keyword>
<sequence length="112" mass="12832">MKKFNKRRNDVYFHDITSGEYNPGDHSGIQYKDAMAAMHVIGKDGKIYTKMDAVRELYKGVGLGFVATLTNIPGFSKLLDRGYDWFAINRYKITGRDIDCETGRCRLKNKKS</sequence>
<reference evidence="1 2" key="1">
    <citation type="submission" date="2022-12" db="EMBL/GenBank/DDBJ databases">
        <title>Chromosome-level genome of Tegillarca granosa.</title>
        <authorList>
            <person name="Kim J."/>
        </authorList>
    </citation>
    <scope>NUCLEOTIDE SEQUENCE [LARGE SCALE GENOMIC DNA]</scope>
    <source>
        <strain evidence="1">Teg-2019</strain>
        <tissue evidence="1">Adductor muscle</tissue>
    </source>
</reference>
<dbReference type="EMBL" id="JARBDR010000918">
    <property type="protein sequence ID" value="KAJ8301271.1"/>
    <property type="molecule type" value="Genomic_DNA"/>
</dbReference>
<dbReference type="Pfam" id="PF04134">
    <property type="entry name" value="DCC1-like"/>
    <property type="match status" value="1"/>
</dbReference>
<accession>A0ABQ9EBS0</accession>
<evidence type="ECO:0000313" key="1">
    <source>
        <dbReference type="EMBL" id="KAJ8301271.1"/>
    </source>
</evidence>
<gene>
    <name evidence="1" type="ORF">KUTeg_020258</name>
</gene>
<dbReference type="PANTHER" id="PTHR34290:SF2">
    <property type="entry name" value="OS04G0668800 PROTEIN"/>
    <property type="match status" value="1"/>
</dbReference>
<organism evidence="1 2">
    <name type="scientific">Tegillarca granosa</name>
    <name type="common">Malaysian cockle</name>
    <name type="synonym">Anadara granosa</name>
    <dbReference type="NCBI Taxonomy" id="220873"/>
    <lineage>
        <taxon>Eukaryota</taxon>
        <taxon>Metazoa</taxon>
        <taxon>Spiralia</taxon>
        <taxon>Lophotrochozoa</taxon>
        <taxon>Mollusca</taxon>
        <taxon>Bivalvia</taxon>
        <taxon>Autobranchia</taxon>
        <taxon>Pteriomorphia</taxon>
        <taxon>Arcoida</taxon>
        <taxon>Arcoidea</taxon>
        <taxon>Arcidae</taxon>
        <taxon>Tegillarca</taxon>
    </lineage>
</organism>
<evidence type="ECO:0000313" key="2">
    <source>
        <dbReference type="Proteomes" id="UP001217089"/>
    </source>
</evidence>
<comment type="caution">
    <text evidence="1">The sequence shown here is derived from an EMBL/GenBank/DDBJ whole genome shotgun (WGS) entry which is preliminary data.</text>
</comment>
<dbReference type="InterPro" id="IPR007263">
    <property type="entry name" value="DCC1-like"/>
</dbReference>
<dbReference type="PANTHER" id="PTHR34290">
    <property type="entry name" value="SI:CH73-390P7.2"/>
    <property type="match status" value="1"/>
</dbReference>